<organism evidence="3 4">
    <name type="scientific">Tritrichomonas musculus</name>
    <dbReference type="NCBI Taxonomy" id="1915356"/>
    <lineage>
        <taxon>Eukaryota</taxon>
        <taxon>Metamonada</taxon>
        <taxon>Parabasalia</taxon>
        <taxon>Tritrichomonadida</taxon>
        <taxon>Tritrichomonadidae</taxon>
        <taxon>Tritrichomonas</taxon>
    </lineage>
</organism>
<feature type="compositionally biased region" description="Low complexity" evidence="1">
    <location>
        <begin position="460"/>
        <end position="475"/>
    </location>
</feature>
<evidence type="ECO:0000313" key="3">
    <source>
        <dbReference type="EMBL" id="KAK8839209.1"/>
    </source>
</evidence>
<dbReference type="Proteomes" id="UP001470230">
    <property type="component" value="Unassembled WGS sequence"/>
</dbReference>
<accession>A0ABR2GZ43</accession>
<evidence type="ECO:0000256" key="1">
    <source>
        <dbReference type="SAM" id="MobiDB-lite"/>
    </source>
</evidence>
<feature type="transmembrane region" description="Helical" evidence="2">
    <location>
        <begin position="381"/>
        <end position="401"/>
    </location>
</feature>
<reference evidence="3 4" key="1">
    <citation type="submission" date="2024-04" db="EMBL/GenBank/DDBJ databases">
        <title>Tritrichomonas musculus Genome.</title>
        <authorList>
            <person name="Alves-Ferreira E."/>
            <person name="Grigg M."/>
            <person name="Lorenzi H."/>
            <person name="Galac M."/>
        </authorList>
    </citation>
    <scope>NUCLEOTIDE SEQUENCE [LARGE SCALE GENOMIC DNA]</scope>
    <source>
        <strain evidence="3 4">EAF2021</strain>
    </source>
</reference>
<evidence type="ECO:0000313" key="4">
    <source>
        <dbReference type="Proteomes" id="UP001470230"/>
    </source>
</evidence>
<feature type="transmembrane region" description="Helical" evidence="2">
    <location>
        <begin position="164"/>
        <end position="183"/>
    </location>
</feature>
<dbReference type="InterPro" id="IPR009637">
    <property type="entry name" value="GPR107/GPR108-like"/>
</dbReference>
<keyword evidence="2" id="KW-1133">Transmembrane helix</keyword>
<protein>
    <recommendedName>
        <fullName evidence="5">Intimal thickness related receptor IRP domain-containing protein</fullName>
    </recommendedName>
</protein>
<dbReference type="EMBL" id="JAPFFF010000052">
    <property type="protein sequence ID" value="KAK8839209.1"/>
    <property type="molecule type" value="Genomic_DNA"/>
</dbReference>
<feature type="compositionally biased region" description="Basic and acidic residues" evidence="1">
    <location>
        <begin position="486"/>
        <end position="500"/>
    </location>
</feature>
<feature type="region of interest" description="Disordered" evidence="1">
    <location>
        <begin position="435"/>
        <end position="500"/>
    </location>
</feature>
<dbReference type="PANTHER" id="PTHR21229">
    <property type="entry name" value="LUNG SEVEN TRANSMEMBRANE RECEPTOR"/>
    <property type="match status" value="1"/>
</dbReference>
<name>A0ABR2GZ43_9EUKA</name>
<feature type="transmembrane region" description="Helical" evidence="2">
    <location>
        <begin position="257"/>
        <end position="284"/>
    </location>
</feature>
<keyword evidence="2" id="KW-0472">Membrane</keyword>
<feature type="transmembrane region" description="Helical" evidence="2">
    <location>
        <begin position="291"/>
        <end position="309"/>
    </location>
</feature>
<proteinExistence type="predicted"/>
<feature type="transmembrane region" description="Helical" evidence="2">
    <location>
        <begin position="195"/>
        <end position="215"/>
    </location>
</feature>
<evidence type="ECO:0000256" key="2">
    <source>
        <dbReference type="SAM" id="Phobius"/>
    </source>
</evidence>
<comment type="caution">
    <text evidence="3">The sequence shown here is derived from an EMBL/GenBank/DDBJ whole genome shotgun (WGS) entry which is preliminary data.</text>
</comment>
<gene>
    <name evidence="3" type="ORF">M9Y10_032138</name>
</gene>
<keyword evidence="4" id="KW-1185">Reference proteome</keyword>
<dbReference type="PANTHER" id="PTHR21229:SF2">
    <property type="entry name" value="RE59932P"/>
    <property type="match status" value="1"/>
</dbReference>
<keyword evidence="2" id="KW-0812">Transmembrane</keyword>
<feature type="transmembrane region" description="Helical" evidence="2">
    <location>
        <begin position="356"/>
        <end position="375"/>
    </location>
</feature>
<evidence type="ECO:0008006" key="5">
    <source>
        <dbReference type="Google" id="ProtNLM"/>
    </source>
</evidence>
<sequence>MKVESQKSFLSLNAFGFLADGKFEFNFINTQNQQLYVGLATPNELSYLSSTILNYDNFTCISIKQIIYIKLSELVNISQEGSGFFNGTVNDKNYYTPIIISCTSINKNTSTSFNNINSNINPNQNKFSLQNKSPKSTQYASYYTFSIKFSNPNSLLDSRKIPCLYIKPISTALFGLLILFWIINWVLNFTLKNPLHLYLTATFLVTFLFVIIDTLKLYHDNISDEATSLTTACIVLRCFHELLLLTAMMLAAKGWCIIIETISISEIVSSVLYSVMFSIPILILDIEMMNVYLQLSMFLVGFAGCFLYYNVLISSIAEANSVVSAHLLLISQSGIDPETTPIQKKYHIFNTISNSVVLYFSIMMFRTVLFELLYIPDYFMASIYDFATFALLAIAAWLFKLKKSLRTGYMMVGENAESVEFTLDDIEKLNEDKEELQKSATTPWQEGMPLPAQPILTKGNNKNSNNNNIDDANSNQKEYNTLDLDDSQKDKNELIDNNKI</sequence>